<protein>
    <submittedName>
        <fullName evidence="2">Uncharacterized protein</fullName>
    </submittedName>
</protein>
<dbReference type="EMBL" id="CACRZD030000016">
    <property type="protein sequence ID" value="CAA6672499.1"/>
    <property type="molecule type" value="Genomic_DNA"/>
</dbReference>
<sequence length="50" mass="6075">MSKKNFRSHRHYMTIISNTQNFDVLSIHYSHDVGTLFYYFLITLTFIIIF</sequence>
<keyword evidence="1" id="KW-1133">Transmembrane helix</keyword>
<dbReference type="AlphaFoldDB" id="A0A7I8JQP7"/>
<keyword evidence="1" id="KW-0472">Membrane</keyword>
<dbReference type="EMBL" id="LR743603">
    <property type="protein sequence ID" value="CAA2633387.1"/>
    <property type="molecule type" value="Genomic_DNA"/>
</dbReference>
<evidence type="ECO:0000256" key="1">
    <source>
        <dbReference type="SAM" id="Phobius"/>
    </source>
</evidence>
<accession>A0A7I8JQP7</accession>
<feature type="transmembrane region" description="Helical" evidence="1">
    <location>
        <begin position="33"/>
        <end position="49"/>
    </location>
</feature>
<gene>
    <name evidence="2" type="ORF">SI7747_16018910</name>
</gene>
<keyword evidence="3" id="KW-1185">Reference proteome</keyword>
<dbReference type="Proteomes" id="UP001189122">
    <property type="component" value="Unassembled WGS sequence"/>
</dbReference>
<name>A0A7I8JQP7_SPIIN</name>
<keyword evidence="1" id="KW-0812">Transmembrane</keyword>
<evidence type="ECO:0000313" key="2">
    <source>
        <dbReference type="EMBL" id="CAA2633387.1"/>
    </source>
</evidence>
<reference evidence="2 3" key="1">
    <citation type="submission" date="2019-12" db="EMBL/GenBank/DDBJ databases">
        <authorList>
            <person name="Scholz U."/>
            <person name="Mascher M."/>
            <person name="Fiebig A."/>
        </authorList>
    </citation>
    <scope>NUCLEOTIDE SEQUENCE</scope>
</reference>
<organism evidence="2">
    <name type="scientific">Spirodela intermedia</name>
    <name type="common">Intermediate duckweed</name>
    <dbReference type="NCBI Taxonomy" id="51605"/>
    <lineage>
        <taxon>Eukaryota</taxon>
        <taxon>Viridiplantae</taxon>
        <taxon>Streptophyta</taxon>
        <taxon>Embryophyta</taxon>
        <taxon>Tracheophyta</taxon>
        <taxon>Spermatophyta</taxon>
        <taxon>Magnoliopsida</taxon>
        <taxon>Liliopsida</taxon>
        <taxon>Araceae</taxon>
        <taxon>Lemnoideae</taxon>
        <taxon>Spirodela</taxon>
    </lineage>
</organism>
<proteinExistence type="predicted"/>
<evidence type="ECO:0000313" key="3">
    <source>
        <dbReference type="Proteomes" id="UP001189122"/>
    </source>
</evidence>